<dbReference type="OrthoDB" id="448211at2759"/>
<dbReference type="Pfam" id="PF13517">
    <property type="entry name" value="FG-GAP_3"/>
    <property type="match status" value="4"/>
</dbReference>
<protein>
    <submittedName>
        <fullName evidence="5">Copia protein</fullName>
    </submittedName>
</protein>
<dbReference type="EMBL" id="CAMXCT010006671">
    <property type="protein sequence ID" value="CAI4018040.1"/>
    <property type="molecule type" value="Genomic_DNA"/>
</dbReference>
<dbReference type="SUPFAM" id="SSF57184">
    <property type="entry name" value="Growth factor receptor domain"/>
    <property type="match status" value="1"/>
</dbReference>
<dbReference type="InterPro" id="IPR009030">
    <property type="entry name" value="Growth_fac_rcpt_cys_sf"/>
</dbReference>
<proteinExistence type="predicted"/>
<reference evidence="4" key="2">
    <citation type="submission" date="2024-04" db="EMBL/GenBank/DDBJ databases">
        <authorList>
            <person name="Chen Y."/>
            <person name="Shah S."/>
            <person name="Dougan E. K."/>
            <person name="Thang M."/>
            <person name="Chan C."/>
        </authorList>
    </citation>
    <scope>NUCLEOTIDE SEQUENCE [LARGE SCALE GENOMIC DNA]</scope>
</reference>
<evidence type="ECO:0000313" key="5">
    <source>
        <dbReference type="EMBL" id="CAL4805352.1"/>
    </source>
</evidence>
<keyword evidence="6" id="KW-1185">Reference proteome</keyword>
<evidence type="ECO:0000313" key="4">
    <source>
        <dbReference type="EMBL" id="CAL1171415.1"/>
    </source>
</evidence>
<reference evidence="3" key="1">
    <citation type="submission" date="2022-10" db="EMBL/GenBank/DDBJ databases">
        <authorList>
            <person name="Chen Y."/>
            <person name="Dougan E. K."/>
            <person name="Chan C."/>
            <person name="Rhodes N."/>
            <person name="Thang M."/>
        </authorList>
    </citation>
    <scope>NUCLEOTIDE SEQUENCE</scope>
</reference>
<dbReference type="SUPFAM" id="SSF69318">
    <property type="entry name" value="Integrin alpha N-terminal domain"/>
    <property type="match status" value="3"/>
</dbReference>
<feature type="non-terminal residue" evidence="3">
    <location>
        <position position="1"/>
    </location>
</feature>
<keyword evidence="2" id="KW-1133">Transmembrane helix</keyword>
<evidence type="ECO:0000313" key="6">
    <source>
        <dbReference type="Proteomes" id="UP001152797"/>
    </source>
</evidence>
<gene>
    <name evidence="3" type="ORF">C1SCF055_LOCUS42638</name>
</gene>
<dbReference type="Gene3D" id="2.130.10.130">
    <property type="entry name" value="Integrin alpha, N-terminal"/>
    <property type="match status" value="3"/>
</dbReference>
<dbReference type="PANTHER" id="PTHR46580:SF4">
    <property type="entry name" value="ATP_GTP-BINDING PROTEIN"/>
    <property type="match status" value="1"/>
</dbReference>
<name>A0A9P1M3Y6_9DINO</name>
<dbReference type="EMBL" id="CAMXCT030006671">
    <property type="protein sequence ID" value="CAL4805352.1"/>
    <property type="molecule type" value="Genomic_DNA"/>
</dbReference>
<feature type="transmembrane region" description="Helical" evidence="2">
    <location>
        <begin position="1417"/>
        <end position="1440"/>
    </location>
</feature>
<accession>A0A9P1M3Y6</accession>
<dbReference type="CDD" id="cd00185">
    <property type="entry name" value="TNFRSF"/>
    <property type="match status" value="1"/>
</dbReference>
<feature type="non-terminal residue" evidence="3">
    <location>
        <position position="1687"/>
    </location>
</feature>
<organism evidence="3">
    <name type="scientific">Cladocopium goreaui</name>
    <dbReference type="NCBI Taxonomy" id="2562237"/>
    <lineage>
        <taxon>Eukaryota</taxon>
        <taxon>Sar</taxon>
        <taxon>Alveolata</taxon>
        <taxon>Dinophyceae</taxon>
        <taxon>Suessiales</taxon>
        <taxon>Symbiodiniaceae</taxon>
        <taxon>Cladocopium</taxon>
    </lineage>
</organism>
<keyword evidence="1" id="KW-0732">Signal</keyword>
<keyword evidence="2" id="KW-0472">Membrane</keyword>
<dbReference type="InterPro" id="IPR013517">
    <property type="entry name" value="FG-GAP"/>
</dbReference>
<dbReference type="InterPro" id="IPR028994">
    <property type="entry name" value="Integrin_alpha_N"/>
</dbReference>
<dbReference type="PANTHER" id="PTHR46580">
    <property type="entry name" value="SENSOR KINASE-RELATED"/>
    <property type="match status" value="1"/>
</dbReference>
<evidence type="ECO:0000256" key="2">
    <source>
        <dbReference type="SAM" id="Phobius"/>
    </source>
</evidence>
<dbReference type="EMBL" id="CAMXCT020006671">
    <property type="protein sequence ID" value="CAL1171415.1"/>
    <property type="molecule type" value="Genomic_DNA"/>
</dbReference>
<dbReference type="Proteomes" id="UP001152797">
    <property type="component" value="Unassembled WGS sequence"/>
</dbReference>
<evidence type="ECO:0000256" key="1">
    <source>
        <dbReference type="ARBA" id="ARBA00022729"/>
    </source>
</evidence>
<keyword evidence="2" id="KW-0812">Transmembrane</keyword>
<evidence type="ECO:0000313" key="3">
    <source>
        <dbReference type="EMBL" id="CAI4018040.1"/>
    </source>
</evidence>
<comment type="caution">
    <text evidence="3">The sequence shown here is derived from an EMBL/GenBank/DDBJ whole genome shotgun (WGS) entry which is preliminary data.</text>
</comment>
<sequence>SIPTTVILPELEVGAIETLEAKASVQADADAIKERIQKEHQSFEYVNKTVEQALWCEVTKFLEQSQQEPEEIELSTQTPQDSDLSTSSAQVLKFCSDRADSTLGTVPCQARRAQRLWSAANVVQVSCRKQLHRRGLILQPMWAVPAVHCGDDSGEANPCSACVGCGSQASTVGRDVDGWNSEIMPDEADIFRQIPHQLIGVQLQADAYIGDSEVSVAHAATSPIQKRRMLSTAVSDAAGHQSGIHNAGTSKAAAQRRRRWSPQLVYGVKQDDLSDGSSLELMAGPAHCLENRKQRIPEKPDTKLFRDLEPQAHGSLTAMKWFGLLHVLPLPAFGWWCETSDRHGCRGQSRHFVRAETHPFLVFEDIKTVYTEEPIVVDWDHDGDLDVILKKSDGLSLFEFKSGRRFVEVEPNPFHGIPVGYGRPAIVDWNGDGFLDLIIGAKDGIRYYQKKPDLQLHQRLGAENPFRHILTGNIFSSDISVGDWDGDGDLDVLHSTTYGPMQYFQQSEGQLVLLEGRKSPFYEILNQTKTHRPIMADWNGDGNMDLLLLAKVVLQINSNIDQSSLCTSYLYEQHKIGGKTMLVFKDEPFFRNEGCNSFDGSGASLVDVDGDGDLDAIFGSRLGPLHVYNRTSAGLVKLRELVSNAMPLDMIQLESQDPRFHANLLRPVLADWDLDDDLDLALLHPFDPEKNRYFLHLPDDTVTELNGPPNSSCPIDWGQHFSVADFDGDGKNDLLGFARGVVVCLQTSSDFVVVEPEKIPFNYLPNCPLCLSNESYYWVFSTLGFPSFLDWDGDGDLDVLRKNLVDQVYLYEQLSNGTIFAHPLPLPPARDFSAADFDGDGDVDILIIPPNSRSCLYFERRGDGSLEQLFGTDNPFDGVCKETNKKTGLNEISASVGDWDGDGEKDLIVVNDFKVTLWTNRPMESFVEVNEKDNPFGQLRLRTPSEVSFVDVNDDGRLDVVVPPQSFPLAWWRGYETYSFFENGANGLLVEQLGRANPFDKVAYNKTNDRFWKFVKNQIVDLDGDGDLDIVHRDLQYTRNDGGHFTYLDPSDPDHPFRGVQDNFLSCWTFVDWDKDGDLDLVQTYMRGGNTAEEIAEYVQWRVGILMEMVHNGTSKVERNAWEKKNSFRQMRFYRNVGGIFQELTGSANPFHDVALDGYSSCPTFVDLDKDEVLELVLGTDNGNETPFADLLIKGFGDAYGIIPRFIDWDGDGNMDLVITGTDKEDKTAASVAIFMSVRRTNAGVCEDDADARNNRLAKNLTGFEVTSARGTGQCTCSPPFFGHGCQEGRCPPGERLDRHAEVDMATEKYLQWEVCAPCESGKFKNFSGNEECSFCPDGHVPLNRTSCVPCASGTVSSRDNPEKCTPCPEGSVPNRQTNTCEECTGPTYAFEGDESCRRCFFPALILTGDENLCTPVYTVLFLFASILLAVFVLAIFGRLRVECLKRRLKKLVAARNWKDLHTTQARPLEYGLWQRRACKLLALRKAEVKSRSLQLGVSLDYVFGKLENIYKEKAQQAEWRVDVWGPTTRSGFFVRVRSSGDAVDPESAWPTMSICDHPEDPNFHQVAALLAYGPWALGKGLCCPRDGLADCSLVDALETECHSAKATWFLSWVWNYKFTTVLKALARWWQRHRMVLGATDDGKGIYIWWCLFVNNQFRLLEEGQTQDTNDFFHVFGQQVEGIGKML</sequence>